<keyword evidence="1" id="KW-0472">Membrane</keyword>
<feature type="transmembrane region" description="Helical" evidence="1">
    <location>
        <begin position="202"/>
        <end position="219"/>
    </location>
</feature>
<dbReference type="InterPro" id="IPR002656">
    <property type="entry name" value="Acyl_transf_3_dom"/>
</dbReference>
<gene>
    <name evidence="4" type="ORF">EUU23_03190</name>
</gene>
<feature type="transmembrane region" description="Helical" evidence="1">
    <location>
        <begin position="280"/>
        <end position="298"/>
    </location>
</feature>
<reference evidence="4 5" key="1">
    <citation type="submission" date="2019-01" db="EMBL/GenBank/DDBJ databases">
        <title>Sphingorhabdus lacus sp.nov., isolated from an oligotrophic freshwater lake.</title>
        <authorList>
            <person name="Park M."/>
        </authorList>
    </citation>
    <scope>NUCLEOTIDE SEQUENCE [LARGE SCALE GENOMIC DNA]</scope>
    <source>
        <strain evidence="4 5">IMCC26285</strain>
    </source>
</reference>
<dbReference type="EMBL" id="SDWJ01000001">
    <property type="protein sequence ID" value="MVZ96710.1"/>
    <property type="molecule type" value="Genomic_DNA"/>
</dbReference>
<dbReference type="InterPro" id="IPR043968">
    <property type="entry name" value="SGNH"/>
</dbReference>
<feature type="domain" description="Acyltransferase 3" evidence="2">
    <location>
        <begin position="43"/>
        <end position="362"/>
    </location>
</feature>
<feature type="domain" description="SGNH" evidence="3">
    <location>
        <begin position="440"/>
        <end position="686"/>
    </location>
</feature>
<feature type="transmembrane region" description="Helical" evidence="1">
    <location>
        <begin position="46"/>
        <end position="64"/>
    </location>
</feature>
<dbReference type="GO" id="GO:0016020">
    <property type="term" value="C:membrane"/>
    <property type="evidence" value="ECO:0007669"/>
    <property type="project" value="TreeGrafter"/>
</dbReference>
<name>A0A6I4LXB8_9SPHN</name>
<dbReference type="GO" id="GO:0009103">
    <property type="term" value="P:lipopolysaccharide biosynthetic process"/>
    <property type="evidence" value="ECO:0007669"/>
    <property type="project" value="TreeGrafter"/>
</dbReference>
<feature type="transmembrane region" description="Helical" evidence="1">
    <location>
        <begin position="254"/>
        <end position="274"/>
    </location>
</feature>
<dbReference type="PANTHER" id="PTHR23028:SF53">
    <property type="entry name" value="ACYL_TRANSF_3 DOMAIN-CONTAINING PROTEIN"/>
    <property type="match status" value="1"/>
</dbReference>
<feature type="transmembrane region" description="Helical" evidence="1">
    <location>
        <begin position="70"/>
        <end position="88"/>
    </location>
</feature>
<evidence type="ECO:0000259" key="2">
    <source>
        <dbReference type="Pfam" id="PF01757"/>
    </source>
</evidence>
<dbReference type="Pfam" id="PF19040">
    <property type="entry name" value="SGNH"/>
    <property type="match status" value="1"/>
</dbReference>
<evidence type="ECO:0000256" key="1">
    <source>
        <dbReference type="SAM" id="Phobius"/>
    </source>
</evidence>
<sequence length="695" mass="76625">MTIGTVRLCFDGAFSCDYWQGPGHRSMNDSGPKAGSALAYRPDIDGLRAIAVLAVLFFHADLGFVPGGYVGVDIFFVISGFLISRLIVGEIADDNFSLLRFYERRIRRLFPALFAMLLVALVAGAIILLPQDFTYMSRNAFGAAAFVSNIAYWTQTGYFEGDAKVRVLLHTWSLAVEEQVYIIYPVILMLILRKWPIHIKSILLAMATISFAACVWMTHLDQSTAFYLMPFRMWEFLVGALLAVGLFKQPEHRLTATVAGLAGLTILAGTFIIFDDLTVFPGAVALVPCLGTALLIWAGKDVATGRLLSISGLRFVGQISYSVYLWHWPLFVFVNYMVIGRLTLLQNVGLSAAAIAIGYLSWRFIEMPFRRPYDETPQRSVFALGGASIFLVTCVSAAIYFSGGLPDRFKDRTVKLASYEKSMNPESDICEKVELQLAVNSRCTIGNPKNASVFLWGDSHAGALFGALDQVAKDSGSGIVYGASPQCPPLLGAGTSVECVEGNRKRLDYVLKNDEIRTVILAARWSLYLEGRFVSTGEAETNNGAPKLIGPDGEPYPLFSDAARHHFRDGIRNLVQILMANGKHVVLVYPIPETGYNIPQTLALMSTRGENPADFTVSKNLYVERQWRATRILGELGHHRLLTRVYPARVFCPTSRCLTFAHGAPLYFDSHHLSVPGALMLKEPIEEAIGRTPTA</sequence>
<keyword evidence="4" id="KW-0012">Acyltransferase</keyword>
<feature type="transmembrane region" description="Helical" evidence="1">
    <location>
        <begin position="382"/>
        <end position="401"/>
    </location>
</feature>
<organism evidence="4 5">
    <name type="scientific">Sphingorhabdus profundilacus</name>
    <dbReference type="NCBI Taxonomy" id="2509718"/>
    <lineage>
        <taxon>Bacteria</taxon>
        <taxon>Pseudomonadati</taxon>
        <taxon>Pseudomonadota</taxon>
        <taxon>Alphaproteobacteria</taxon>
        <taxon>Sphingomonadales</taxon>
        <taxon>Sphingomonadaceae</taxon>
        <taxon>Sphingorhabdus</taxon>
    </lineage>
</organism>
<comment type="caution">
    <text evidence="4">The sequence shown here is derived from an EMBL/GenBank/DDBJ whole genome shotgun (WGS) entry which is preliminary data.</text>
</comment>
<feature type="transmembrane region" description="Helical" evidence="1">
    <location>
        <begin position="179"/>
        <end position="195"/>
    </location>
</feature>
<dbReference type="AlphaFoldDB" id="A0A6I4LXB8"/>
<keyword evidence="1" id="KW-1133">Transmembrane helix</keyword>
<dbReference type="PANTHER" id="PTHR23028">
    <property type="entry name" value="ACETYLTRANSFERASE"/>
    <property type="match status" value="1"/>
</dbReference>
<protein>
    <submittedName>
        <fullName evidence="4">Acyltransferase</fullName>
    </submittedName>
</protein>
<keyword evidence="1" id="KW-0812">Transmembrane</keyword>
<proteinExistence type="predicted"/>
<dbReference type="Proteomes" id="UP000471147">
    <property type="component" value="Unassembled WGS sequence"/>
</dbReference>
<evidence type="ECO:0000259" key="3">
    <source>
        <dbReference type="Pfam" id="PF19040"/>
    </source>
</evidence>
<feature type="transmembrane region" description="Helical" evidence="1">
    <location>
        <begin position="109"/>
        <end position="129"/>
    </location>
</feature>
<keyword evidence="4" id="KW-0808">Transferase</keyword>
<keyword evidence="5" id="KW-1185">Reference proteome</keyword>
<dbReference type="InterPro" id="IPR050879">
    <property type="entry name" value="Acyltransferase_3"/>
</dbReference>
<feature type="transmembrane region" description="Helical" evidence="1">
    <location>
        <begin position="225"/>
        <end position="247"/>
    </location>
</feature>
<feature type="transmembrane region" description="Helical" evidence="1">
    <location>
        <begin position="344"/>
        <end position="362"/>
    </location>
</feature>
<dbReference type="Pfam" id="PF01757">
    <property type="entry name" value="Acyl_transf_3"/>
    <property type="match status" value="1"/>
</dbReference>
<evidence type="ECO:0000313" key="5">
    <source>
        <dbReference type="Proteomes" id="UP000471147"/>
    </source>
</evidence>
<accession>A0A6I4LXB8</accession>
<dbReference type="GO" id="GO:0016747">
    <property type="term" value="F:acyltransferase activity, transferring groups other than amino-acyl groups"/>
    <property type="evidence" value="ECO:0007669"/>
    <property type="project" value="InterPro"/>
</dbReference>
<evidence type="ECO:0000313" key="4">
    <source>
        <dbReference type="EMBL" id="MVZ96710.1"/>
    </source>
</evidence>